<gene>
    <name evidence="1" type="ORF">C8A03DRAFT_13248</name>
</gene>
<evidence type="ECO:0000313" key="1">
    <source>
        <dbReference type="EMBL" id="KAK4240434.1"/>
    </source>
</evidence>
<sequence length="193" mass="22269">MQAYRQNPNVERIKRSSRVKPTKWRHFCNSPEVNATIDLPPPEGGFRKGIQCPNTGCNYTTNADTALVNCLGDPIETMKGVNLMTAVGYFNRFWRYHFECCRCTRWKTNSLVKLGAWEERRKAVGVDNCEHCGQWVEIDCEYCVSYNFYGEPIEFMDGKPFPFGSIWRHQKAGGMLENKDDDGRAFKITDFVV</sequence>
<proteinExistence type="predicted"/>
<reference evidence="1" key="1">
    <citation type="journal article" date="2023" name="Mol. Phylogenet. Evol.">
        <title>Genome-scale phylogeny and comparative genomics of the fungal order Sordariales.</title>
        <authorList>
            <person name="Hensen N."/>
            <person name="Bonometti L."/>
            <person name="Westerberg I."/>
            <person name="Brannstrom I.O."/>
            <person name="Guillou S."/>
            <person name="Cros-Aarteil S."/>
            <person name="Calhoun S."/>
            <person name="Haridas S."/>
            <person name="Kuo A."/>
            <person name="Mondo S."/>
            <person name="Pangilinan J."/>
            <person name="Riley R."/>
            <person name="LaButti K."/>
            <person name="Andreopoulos B."/>
            <person name="Lipzen A."/>
            <person name="Chen C."/>
            <person name="Yan M."/>
            <person name="Daum C."/>
            <person name="Ng V."/>
            <person name="Clum A."/>
            <person name="Steindorff A."/>
            <person name="Ohm R.A."/>
            <person name="Martin F."/>
            <person name="Silar P."/>
            <person name="Natvig D.O."/>
            <person name="Lalanne C."/>
            <person name="Gautier V."/>
            <person name="Ament-Velasquez S.L."/>
            <person name="Kruys A."/>
            <person name="Hutchinson M.I."/>
            <person name="Powell A.J."/>
            <person name="Barry K."/>
            <person name="Miller A.N."/>
            <person name="Grigoriev I.V."/>
            <person name="Debuchy R."/>
            <person name="Gladieux P."/>
            <person name="Hiltunen Thoren M."/>
            <person name="Johannesson H."/>
        </authorList>
    </citation>
    <scope>NUCLEOTIDE SEQUENCE</scope>
    <source>
        <strain evidence="1">CBS 532.94</strain>
    </source>
</reference>
<organism evidence="1 2">
    <name type="scientific">Achaetomium macrosporum</name>
    <dbReference type="NCBI Taxonomy" id="79813"/>
    <lineage>
        <taxon>Eukaryota</taxon>
        <taxon>Fungi</taxon>
        <taxon>Dikarya</taxon>
        <taxon>Ascomycota</taxon>
        <taxon>Pezizomycotina</taxon>
        <taxon>Sordariomycetes</taxon>
        <taxon>Sordariomycetidae</taxon>
        <taxon>Sordariales</taxon>
        <taxon>Chaetomiaceae</taxon>
        <taxon>Achaetomium</taxon>
    </lineage>
</organism>
<reference evidence="1" key="2">
    <citation type="submission" date="2023-05" db="EMBL/GenBank/DDBJ databases">
        <authorList>
            <consortium name="Lawrence Berkeley National Laboratory"/>
            <person name="Steindorff A."/>
            <person name="Hensen N."/>
            <person name="Bonometti L."/>
            <person name="Westerberg I."/>
            <person name="Brannstrom I.O."/>
            <person name="Guillou S."/>
            <person name="Cros-Aarteil S."/>
            <person name="Calhoun S."/>
            <person name="Haridas S."/>
            <person name="Kuo A."/>
            <person name="Mondo S."/>
            <person name="Pangilinan J."/>
            <person name="Riley R."/>
            <person name="Labutti K."/>
            <person name="Andreopoulos B."/>
            <person name="Lipzen A."/>
            <person name="Chen C."/>
            <person name="Yanf M."/>
            <person name="Daum C."/>
            <person name="Ng V."/>
            <person name="Clum A."/>
            <person name="Ohm R."/>
            <person name="Martin F."/>
            <person name="Silar P."/>
            <person name="Natvig D."/>
            <person name="Lalanne C."/>
            <person name="Gautier V."/>
            <person name="Ament-Velasquez S.L."/>
            <person name="Kruys A."/>
            <person name="Hutchinson M.I."/>
            <person name="Powell A.J."/>
            <person name="Barry K."/>
            <person name="Miller A.N."/>
            <person name="Grigoriev I.V."/>
            <person name="Debuchy R."/>
            <person name="Gladieux P."/>
            <person name="Thoren M.H."/>
            <person name="Johannesson H."/>
        </authorList>
    </citation>
    <scope>NUCLEOTIDE SEQUENCE</scope>
    <source>
        <strain evidence="1">CBS 532.94</strain>
    </source>
</reference>
<keyword evidence="2" id="KW-1185">Reference proteome</keyword>
<evidence type="ECO:0000313" key="2">
    <source>
        <dbReference type="Proteomes" id="UP001303760"/>
    </source>
</evidence>
<name>A0AAN7CE96_9PEZI</name>
<accession>A0AAN7CE96</accession>
<comment type="caution">
    <text evidence="1">The sequence shown here is derived from an EMBL/GenBank/DDBJ whole genome shotgun (WGS) entry which is preliminary data.</text>
</comment>
<dbReference type="AlphaFoldDB" id="A0AAN7CE96"/>
<protein>
    <submittedName>
        <fullName evidence="1">Uncharacterized protein</fullName>
    </submittedName>
</protein>
<dbReference type="Proteomes" id="UP001303760">
    <property type="component" value="Unassembled WGS sequence"/>
</dbReference>
<dbReference type="EMBL" id="MU860040">
    <property type="protein sequence ID" value="KAK4240434.1"/>
    <property type="molecule type" value="Genomic_DNA"/>
</dbReference>